<dbReference type="GO" id="GO:0009011">
    <property type="term" value="F:alpha-1,4-glucan glucosyltransferase (ADP-glucose donor) activity"/>
    <property type="evidence" value="ECO:0007669"/>
    <property type="project" value="UniProtKB-UniRule"/>
</dbReference>
<dbReference type="Proteomes" id="UP000197090">
    <property type="component" value="Unassembled WGS sequence"/>
</dbReference>
<comment type="pathway">
    <text evidence="3 11">Glycan biosynthesis; glycogen biosynthesis.</text>
</comment>
<dbReference type="CDD" id="cd03791">
    <property type="entry name" value="GT5_Glycogen_synthase_DULL1-like"/>
    <property type="match status" value="1"/>
</dbReference>
<dbReference type="UniPathway" id="UPA00164"/>
<comment type="caution">
    <text evidence="14">The sequence shown here is derived from an EMBL/GenBank/DDBJ whole genome shotgun (WGS) entry which is preliminary data.</text>
</comment>
<evidence type="ECO:0000256" key="1">
    <source>
        <dbReference type="ARBA" id="ARBA00001478"/>
    </source>
</evidence>
<dbReference type="PANTHER" id="PTHR45825">
    <property type="entry name" value="GRANULE-BOUND STARCH SYNTHASE 1, CHLOROPLASTIC/AMYLOPLASTIC"/>
    <property type="match status" value="1"/>
</dbReference>
<sequence length="508" mass="54278">MARAAQSASPVAISPVTPVPIGTRRGHSQPLDLPELVQRVLFVATEMADFVKAGGLGDVAAALPRAVRGACDSRVLLPGYPEVLQRLPQLQRVGQVSARAGLPACTIGMAVQADGLPIYVLLSPELYEREGSPYVDGQGQEWKDNAVRFATLSHAAAEIAAGRAGLDWSPQLLHLNDWPVAMAAAYVRWDRTAVPTLLTIHNLAYQGLFPYALAPVLGVPAEHLDELHFHGQMSFLQGGITNATRLNTVSLRYAQQITAPDEGCGLHDLLARRAAGGHLSGIVNGIDASWDPRRDIHLKAHFGIGEWTGRATNAHAVRKAFGLAPSTGPLFAVVSRLVHQKGLDITCDVAPQIVAAGGQLVIIGGGEPQVEAQVQALARRYPGRVGAFIGFEEALARQMFAGADFLLMPSRFEPCGLSQMYAQRFGCLPIAHATGGLVDTVEDGVTGFLFHGANADGLRRCVERAMRTFRLPGLLQAMRRAAMLRPGGWDAAGRAYLALYQQTCQVAA</sequence>
<evidence type="ECO:0000259" key="13">
    <source>
        <dbReference type="Pfam" id="PF08323"/>
    </source>
</evidence>
<evidence type="ECO:0000256" key="8">
    <source>
        <dbReference type="ARBA" id="ARBA00022679"/>
    </source>
</evidence>
<dbReference type="NCBIfam" id="NF001901">
    <property type="entry name" value="PRK00654.1-5"/>
    <property type="match status" value="1"/>
</dbReference>
<evidence type="ECO:0000256" key="4">
    <source>
        <dbReference type="ARBA" id="ARBA00010281"/>
    </source>
</evidence>
<dbReference type="RefSeq" id="WP_080376923.1">
    <property type="nucleotide sequence ID" value="NZ_CWHS01000005.1"/>
</dbReference>
<evidence type="ECO:0000313" key="15">
    <source>
        <dbReference type="Proteomes" id="UP000197090"/>
    </source>
</evidence>
<evidence type="ECO:0000256" key="7">
    <source>
        <dbReference type="ARBA" id="ARBA00022676"/>
    </source>
</evidence>
<dbReference type="Pfam" id="PF08323">
    <property type="entry name" value="Glyco_transf_5"/>
    <property type="match status" value="1"/>
</dbReference>
<name>A0A246IFR8_STEMA</name>
<feature type="binding site" evidence="11">
    <location>
        <position position="52"/>
    </location>
    <ligand>
        <name>ADP-alpha-D-glucose</name>
        <dbReference type="ChEBI" id="CHEBI:57498"/>
    </ligand>
</feature>
<gene>
    <name evidence="11" type="primary">glgA</name>
    <name evidence="14" type="ORF">CEE63_00170</name>
</gene>
<dbReference type="InterPro" id="IPR011835">
    <property type="entry name" value="GS/SS"/>
</dbReference>
<dbReference type="SUPFAM" id="SSF53756">
    <property type="entry name" value="UDP-Glycosyltransferase/glycogen phosphorylase"/>
    <property type="match status" value="1"/>
</dbReference>
<dbReference type="NCBIfam" id="TIGR02095">
    <property type="entry name" value="glgA"/>
    <property type="match status" value="1"/>
</dbReference>
<evidence type="ECO:0000256" key="6">
    <source>
        <dbReference type="ARBA" id="ARBA00019935"/>
    </source>
</evidence>
<dbReference type="GO" id="GO:0005978">
    <property type="term" value="P:glycogen biosynthetic process"/>
    <property type="evidence" value="ECO:0007669"/>
    <property type="project" value="UniProtKB-UniRule"/>
</dbReference>
<comment type="catalytic activity">
    <reaction evidence="1 11">
        <text>[(1-&gt;4)-alpha-D-glucosyl](n) + ADP-alpha-D-glucose = [(1-&gt;4)-alpha-D-glucosyl](n+1) + ADP + H(+)</text>
        <dbReference type="Rhea" id="RHEA:18189"/>
        <dbReference type="Rhea" id="RHEA-COMP:9584"/>
        <dbReference type="Rhea" id="RHEA-COMP:9587"/>
        <dbReference type="ChEBI" id="CHEBI:15378"/>
        <dbReference type="ChEBI" id="CHEBI:15444"/>
        <dbReference type="ChEBI" id="CHEBI:57498"/>
        <dbReference type="ChEBI" id="CHEBI:456216"/>
        <dbReference type="EC" id="2.4.1.21"/>
    </reaction>
</comment>
<keyword evidence="8 11" id="KW-0808">Transferase</keyword>
<dbReference type="PANTHER" id="PTHR45825:SF8">
    <property type="entry name" value="GLYCOGEN SYNTHASE"/>
    <property type="match status" value="1"/>
</dbReference>
<evidence type="ECO:0000313" key="14">
    <source>
        <dbReference type="EMBL" id="OWQ78958.1"/>
    </source>
</evidence>
<protein>
    <recommendedName>
        <fullName evidence="6 11">Glycogen synthase</fullName>
        <ecNumber evidence="5 11">2.4.1.21</ecNumber>
    </recommendedName>
    <alternativeName>
        <fullName evidence="10 11">Starch [bacterial glycogen] synthase</fullName>
    </alternativeName>
</protein>
<dbReference type="EC" id="2.4.1.21" evidence="5 11"/>
<evidence type="ECO:0000256" key="10">
    <source>
        <dbReference type="ARBA" id="ARBA00031722"/>
    </source>
</evidence>
<proteinExistence type="inferred from homology"/>
<keyword evidence="7 11" id="KW-0328">Glycosyltransferase</keyword>
<dbReference type="EMBL" id="NIVX01000002">
    <property type="protein sequence ID" value="OWQ78958.1"/>
    <property type="molecule type" value="Genomic_DNA"/>
</dbReference>
<evidence type="ECO:0000256" key="9">
    <source>
        <dbReference type="ARBA" id="ARBA00023056"/>
    </source>
</evidence>
<dbReference type="InterPro" id="IPR013534">
    <property type="entry name" value="Starch_synth_cat_dom"/>
</dbReference>
<dbReference type="Gene3D" id="3.40.50.2000">
    <property type="entry name" value="Glycogen Phosphorylase B"/>
    <property type="match status" value="2"/>
</dbReference>
<evidence type="ECO:0000256" key="3">
    <source>
        <dbReference type="ARBA" id="ARBA00004964"/>
    </source>
</evidence>
<feature type="domain" description="Glycosyl transferase family 1" evidence="12">
    <location>
        <begin position="324"/>
        <end position="466"/>
    </location>
</feature>
<accession>A0A246IFR8</accession>
<evidence type="ECO:0000256" key="2">
    <source>
        <dbReference type="ARBA" id="ARBA00002764"/>
    </source>
</evidence>
<dbReference type="InterPro" id="IPR001296">
    <property type="entry name" value="Glyco_trans_1"/>
</dbReference>
<dbReference type="GO" id="GO:0004373">
    <property type="term" value="F:alpha-1,4-glucan glucosyltransferase (UDP-glucose donor) activity"/>
    <property type="evidence" value="ECO:0007669"/>
    <property type="project" value="InterPro"/>
</dbReference>
<comment type="function">
    <text evidence="2 11">Synthesizes alpha-1,4-glucan chains using ADP-glucose.</text>
</comment>
<dbReference type="Pfam" id="PF00534">
    <property type="entry name" value="Glycos_transf_1"/>
    <property type="match status" value="1"/>
</dbReference>
<dbReference type="NCBIfam" id="NF001899">
    <property type="entry name" value="PRK00654.1-2"/>
    <property type="match status" value="1"/>
</dbReference>
<dbReference type="HAMAP" id="MF_00484">
    <property type="entry name" value="Glycogen_synth"/>
    <property type="match status" value="1"/>
</dbReference>
<organism evidence="14 15">
    <name type="scientific">Stenotrophomonas maltophilia</name>
    <name type="common">Pseudomonas maltophilia</name>
    <name type="synonym">Xanthomonas maltophilia</name>
    <dbReference type="NCBI Taxonomy" id="40324"/>
    <lineage>
        <taxon>Bacteria</taxon>
        <taxon>Pseudomonadati</taxon>
        <taxon>Pseudomonadota</taxon>
        <taxon>Gammaproteobacteria</taxon>
        <taxon>Lysobacterales</taxon>
        <taxon>Lysobacteraceae</taxon>
        <taxon>Stenotrophomonas</taxon>
        <taxon>Stenotrophomonas maltophilia group</taxon>
    </lineage>
</organism>
<evidence type="ECO:0000259" key="12">
    <source>
        <dbReference type="Pfam" id="PF00534"/>
    </source>
</evidence>
<reference evidence="14 15" key="1">
    <citation type="submission" date="2017-06" db="EMBL/GenBank/DDBJ databases">
        <authorList>
            <person name="Kim H.J."/>
            <person name="Triplett B.A."/>
        </authorList>
    </citation>
    <scope>NUCLEOTIDE SEQUENCE [LARGE SCALE GENOMIC DNA]</scope>
    <source>
        <strain evidence="14 15">594</strain>
    </source>
</reference>
<keyword evidence="9 11" id="KW-0320">Glycogen biosynthesis</keyword>
<dbReference type="AlphaFoldDB" id="A0A246IFR8"/>
<evidence type="ECO:0000256" key="5">
    <source>
        <dbReference type="ARBA" id="ARBA00012588"/>
    </source>
</evidence>
<evidence type="ECO:0000256" key="11">
    <source>
        <dbReference type="HAMAP-Rule" id="MF_00484"/>
    </source>
</evidence>
<feature type="domain" description="Starch synthase catalytic" evidence="13">
    <location>
        <begin position="39"/>
        <end position="271"/>
    </location>
</feature>
<comment type="similarity">
    <text evidence="4 11">Belongs to the glycosyltransferase 1 family. Bacterial/plant glycogen synthase subfamily.</text>
</comment>